<proteinExistence type="predicted"/>
<evidence type="ECO:0000313" key="2">
    <source>
        <dbReference type="Proteomes" id="UP000824005"/>
    </source>
</evidence>
<evidence type="ECO:0000313" key="1">
    <source>
        <dbReference type="EMBL" id="HIY67723.1"/>
    </source>
</evidence>
<comment type="caution">
    <text evidence="1">The sequence shown here is derived from an EMBL/GenBank/DDBJ whole genome shotgun (WGS) entry which is preliminary data.</text>
</comment>
<dbReference type="AlphaFoldDB" id="A0A9D1YYS6"/>
<reference evidence="1" key="2">
    <citation type="submission" date="2021-04" db="EMBL/GenBank/DDBJ databases">
        <authorList>
            <person name="Gilroy R."/>
        </authorList>
    </citation>
    <scope>NUCLEOTIDE SEQUENCE</scope>
    <source>
        <strain evidence="1">ChiGjej1B1-98</strain>
    </source>
</reference>
<name>A0A9D1YYS6_9MICO</name>
<dbReference type="Proteomes" id="UP000824005">
    <property type="component" value="Unassembled WGS sequence"/>
</dbReference>
<protein>
    <submittedName>
        <fullName evidence="1">Uncharacterized protein</fullName>
    </submittedName>
</protein>
<dbReference type="EMBL" id="DXDC01000477">
    <property type="protein sequence ID" value="HIY67723.1"/>
    <property type="molecule type" value="Genomic_DNA"/>
</dbReference>
<accession>A0A9D1YYS6</accession>
<sequence>MQYSIAEQAAMVLDGEAIRIGDSIVSVATAVCTKHRVFGLPFEPGQHVTLSHGLAAWVHGFGAYPRLLDLIVQDGQRHGIPQDHRVRVRRHRLVFEEDTEFLCGVRVTTPLRTALHLVNDVSCGPEALTSALLLAGGRERLSEALRSAPRVQPLLRQRGLSRLRRGQPVVTL</sequence>
<reference evidence="1" key="1">
    <citation type="journal article" date="2021" name="PeerJ">
        <title>Extensive microbial diversity within the chicken gut microbiome revealed by metagenomics and culture.</title>
        <authorList>
            <person name="Gilroy R."/>
            <person name="Ravi A."/>
            <person name="Getino M."/>
            <person name="Pursley I."/>
            <person name="Horton D.L."/>
            <person name="Alikhan N.F."/>
            <person name="Baker D."/>
            <person name="Gharbi K."/>
            <person name="Hall N."/>
            <person name="Watson M."/>
            <person name="Adriaenssens E.M."/>
            <person name="Foster-Nyarko E."/>
            <person name="Jarju S."/>
            <person name="Secka A."/>
            <person name="Antonio M."/>
            <person name="Oren A."/>
            <person name="Chaudhuri R.R."/>
            <person name="La Ragione R."/>
            <person name="Hildebrand F."/>
            <person name="Pallen M.J."/>
        </authorList>
    </citation>
    <scope>NUCLEOTIDE SEQUENCE</scope>
    <source>
        <strain evidence="1">ChiGjej1B1-98</strain>
    </source>
</reference>
<gene>
    <name evidence="1" type="ORF">H9830_15770</name>
</gene>
<organism evidence="1 2">
    <name type="scientific">Candidatus Agrococcus pullicola</name>
    <dbReference type="NCBI Taxonomy" id="2838429"/>
    <lineage>
        <taxon>Bacteria</taxon>
        <taxon>Bacillati</taxon>
        <taxon>Actinomycetota</taxon>
        <taxon>Actinomycetes</taxon>
        <taxon>Micrococcales</taxon>
        <taxon>Microbacteriaceae</taxon>
        <taxon>Agrococcus</taxon>
    </lineage>
</organism>